<feature type="domain" description="Mur ligase N-terminal catalytic" evidence="1">
    <location>
        <begin position="4"/>
        <end position="55"/>
    </location>
</feature>
<sequence length="56" mass="5968">MSEHIYFLGIGGTLMGSLAQLAKEIGFTVTGSDTIIYPPMSDLLEQAGIEVFEGFA</sequence>
<protein>
    <recommendedName>
        <fullName evidence="1">Mur ligase N-terminal catalytic domain-containing protein</fullName>
    </recommendedName>
</protein>
<evidence type="ECO:0000313" key="2">
    <source>
        <dbReference type="EMBL" id="SVD79999.1"/>
    </source>
</evidence>
<dbReference type="Pfam" id="PF01225">
    <property type="entry name" value="Mur_ligase"/>
    <property type="match status" value="1"/>
</dbReference>
<organism evidence="2">
    <name type="scientific">marine metagenome</name>
    <dbReference type="NCBI Taxonomy" id="408172"/>
    <lineage>
        <taxon>unclassified sequences</taxon>
        <taxon>metagenomes</taxon>
        <taxon>ecological metagenomes</taxon>
    </lineage>
</organism>
<dbReference type="SUPFAM" id="SSF51984">
    <property type="entry name" value="MurCD N-terminal domain"/>
    <property type="match status" value="1"/>
</dbReference>
<accession>A0A382YAH2</accession>
<dbReference type="Gene3D" id="3.40.50.720">
    <property type="entry name" value="NAD(P)-binding Rossmann-like Domain"/>
    <property type="match status" value="1"/>
</dbReference>
<name>A0A382YAH2_9ZZZZ</name>
<dbReference type="AlphaFoldDB" id="A0A382YAH2"/>
<gene>
    <name evidence="2" type="ORF">METZ01_LOCUS432853</name>
</gene>
<dbReference type="EMBL" id="UINC01174064">
    <property type="protein sequence ID" value="SVD79999.1"/>
    <property type="molecule type" value="Genomic_DNA"/>
</dbReference>
<dbReference type="PANTHER" id="PTHR43445:SF5">
    <property type="entry name" value="UDP-N-ACETYLMURAMATE--L-ALANYL-GAMMA-D-GLUTAMYL-MESO-2,6-DIAMINOHEPTANDIOATE LIGASE"/>
    <property type="match status" value="1"/>
</dbReference>
<reference evidence="2" key="1">
    <citation type="submission" date="2018-05" db="EMBL/GenBank/DDBJ databases">
        <authorList>
            <person name="Lanie J.A."/>
            <person name="Ng W.-L."/>
            <person name="Kazmierczak K.M."/>
            <person name="Andrzejewski T.M."/>
            <person name="Davidsen T.M."/>
            <person name="Wayne K.J."/>
            <person name="Tettelin H."/>
            <person name="Glass J.I."/>
            <person name="Rusch D."/>
            <person name="Podicherti R."/>
            <person name="Tsui H.-C.T."/>
            <person name="Winkler M.E."/>
        </authorList>
    </citation>
    <scope>NUCLEOTIDE SEQUENCE</scope>
</reference>
<proteinExistence type="predicted"/>
<dbReference type="PANTHER" id="PTHR43445">
    <property type="entry name" value="UDP-N-ACETYLMURAMATE--L-ALANINE LIGASE-RELATED"/>
    <property type="match status" value="1"/>
</dbReference>
<evidence type="ECO:0000259" key="1">
    <source>
        <dbReference type="Pfam" id="PF01225"/>
    </source>
</evidence>
<feature type="non-terminal residue" evidence="2">
    <location>
        <position position="56"/>
    </location>
</feature>
<dbReference type="InterPro" id="IPR000713">
    <property type="entry name" value="Mur_ligase_N"/>
</dbReference>
<dbReference type="GO" id="GO:0016881">
    <property type="term" value="F:acid-amino acid ligase activity"/>
    <property type="evidence" value="ECO:0007669"/>
    <property type="project" value="InterPro"/>
</dbReference>
<dbReference type="InterPro" id="IPR050061">
    <property type="entry name" value="MurCDEF_pg_biosynth"/>
</dbReference>